<dbReference type="NCBIfam" id="NF002346">
    <property type="entry name" value="PRK01305.2-3"/>
    <property type="match status" value="1"/>
</dbReference>
<name>A0A1E3X6E7_9BACT</name>
<dbReference type="InterPro" id="IPR016181">
    <property type="entry name" value="Acyl_CoA_acyltransferase"/>
</dbReference>
<dbReference type="EMBL" id="MAYW01000134">
    <property type="protein sequence ID" value="ODS31220.1"/>
    <property type="molecule type" value="Genomic_DNA"/>
</dbReference>
<dbReference type="InterPro" id="IPR007472">
    <property type="entry name" value="N-end_Aminoacyl_Trfase_C"/>
</dbReference>
<dbReference type="PANTHER" id="PTHR21367:SF1">
    <property type="entry name" value="ARGINYL-TRNA--PROTEIN TRANSFERASE 1"/>
    <property type="match status" value="1"/>
</dbReference>
<evidence type="ECO:0000256" key="2">
    <source>
        <dbReference type="ARBA" id="ARBA00023315"/>
    </source>
</evidence>
<evidence type="ECO:0000259" key="3">
    <source>
        <dbReference type="Pfam" id="PF04376"/>
    </source>
</evidence>
<dbReference type="InterPro" id="IPR007471">
    <property type="entry name" value="N-end_Aminoacyl_Trfase_N"/>
</dbReference>
<evidence type="ECO:0000313" key="6">
    <source>
        <dbReference type="Proteomes" id="UP000094056"/>
    </source>
</evidence>
<keyword evidence="1 5" id="KW-0808">Transferase</keyword>
<feature type="domain" description="N-end rule aminoacyl transferase C-terminal" evidence="4">
    <location>
        <begin position="104"/>
        <end position="219"/>
    </location>
</feature>
<dbReference type="Pfam" id="PF04377">
    <property type="entry name" value="ATE_C"/>
    <property type="match status" value="1"/>
</dbReference>
<dbReference type="Proteomes" id="UP000094056">
    <property type="component" value="Unassembled WGS sequence"/>
</dbReference>
<dbReference type="EC" id="2.3.2.8" evidence="5"/>
<dbReference type="InterPro" id="IPR030700">
    <property type="entry name" value="N-end_Aminoacyl_Trfase"/>
</dbReference>
<comment type="caution">
    <text evidence="5">The sequence shown here is derived from an EMBL/GenBank/DDBJ whole genome shotgun (WGS) entry which is preliminary data.</text>
</comment>
<dbReference type="GO" id="GO:0004057">
    <property type="term" value="F:arginyl-tRNA--protein transferase activity"/>
    <property type="evidence" value="ECO:0007669"/>
    <property type="project" value="UniProtKB-EC"/>
</dbReference>
<feature type="domain" description="N-end aminoacyl transferase N-terminal" evidence="3">
    <location>
        <begin position="14"/>
        <end position="82"/>
    </location>
</feature>
<dbReference type="AlphaFoldDB" id="A0A1E3X6E7"/>
<evidence type="ECO:0000256" key="1">
    <source>
        <dbReference type="ARBA" id="ARBA00022679"/>
    </source>
</evidence>
<dbReference type="PANTHER" id="PTHR21367">
    <property type="entry name" value="ARGININE-TRNA-PROTEIN TRANSFERASE 1"/>
    <property type="match status" value="1"/>
</dbReference>
<sequence length="232" mass="27359">MILHRDLDIGELTPCPYLPDKKKQIKYFLASELDESDISFLLAKGWRKFGLYFFQPSCPGCSECVPIRVISDEFKPSKSQKRNLKKNRDIDVVFGPLRFSERAFEIYKDHSNQRFSQECNLEEFMVNFFTPSTPSLQSEFYLNGEMIGLGFLDKGKDCLSSVYFIYDTRFSHLGLGTFSILREIEHTRSLGLKYYCLGYYVRACQRMAYKDDFKPREHYNWLQDKWEAVKNL</sequence>
<dbReference type="SUPFAM" id="SSF55729">
    <property type="entry name" value="Acyl-CoA N-acyltransferases (Nat)"/>
    <property type="match status" value="1"/>
</dbReference>
<evidence type="ECO:0000259" key="4">
    <source>
        <dbReference type="Pfam" id="PF04377"/>
    </source>
</evidence>
<organism evidence="5 6">
    <name type="scientific">Candidatus Scalindua rubra</name>
    <dbReference type="NCBI Taxonomy" id="1872076"/>
    <lineage>
        <taxon>Bacteria</taxon>
        <taxon>Pseudomonadati</taxon>
        <taxon>Planctomycetota</taxon>
        <taxon>Candidatus Brocadiia</taxon>
        <taxon>Candidatus Brocadiales</taxon>
        <taxon>Candidatus Scalinduaceae</taxon>
        <taxon>Candidatus Scalindua</taxon>
    </lineage>
</organism>
<reference evidence="5 6" key="1">
    <citation type="submission" date="2016-07" db="EMBL/GenBank/DDBJ databases">
        <title>Draft genome of Scalindua rubra, obtained from a brine-seawater interface in the Red Sea, sheds light on salt adaptation in anammox bacteria.</title>
        <authorList>
            <person name="Speth D.R."/>
            <person name="Lagkouvardos I."/>
            <person name="Wang Y."/>
            <person name="Qian P.-Y."/>
            <person name="Dutilh B.E."/>
            <person name="Jetten M.S."/>
        </authorList>
    </citation>
    <scope>NUCLEOTIDE SEQUENCE [LARGE SCALE GENOMIC DNA]</scope>
    <source>
        <strain evidence="5">BSI-1</strain>
    </source>
</reference>
<dbReference type="GO" id="GO:0005737">
    <property type="term" value="C:cytoplasm"/>
    <property type="evidence" value="ECO:0007669"/>
    <property type="project" value="TreeGrafter"/>
</dbReference>
<protein>
    <submittedName>
        <fullName evidence="5">Putative arginyl-tRNA--protein transferase</fullName>
        <ecNumber evidence="5">2.3.2.8</ecNumber>
    </submittedName>
</protein>
<dbReference type="Pfam" id="PF04376">
    <property type="entry name" value="ATE_N"/>
    <property type="match status" value="1"/>
</dbReference>
<gene>
    <name evidence="5" type="primary">ate</name>
    <name evidence="5" type="ORF">SCARUB_03667</name>
</gene>
<proteinExistence type="predicted"/>
<keyword evidence="2 5" id="KW-0012">Acyltransferase</keyword>
<evidence type="ECO:0000313" key="5">
    <source>
        <dbReference type="EMBL" id="ODS31220.1"/>
    </source>
</evidence>
<accession>A0A1E3X6E7</accession>